<organism evidence="1">
    <name type="scientific">Ignisphaera aggregans</name>
    <dbReference type="NCBI Taxonomy" id="334771"/>
    <lineage>
        <taxon>Archaea</taxon>
        <taxon>Thermoproteota</taxon>
        <taxon>Thermoprotei</taxon>
        <taxon>Desulfurococcales</taxon>
        <taxon>Desulfurococcaceae</taxon>
        <taxon>Ignisphaera</taxon>
    </lineage>
</organism>
<evidence type="ECO:0008006" key="2">
    <source>
        <dbReference type="Google" id="ProtNLM"/>
    </source>
</evidence>
<dbReference type="EMBL" id="DRYQ01000076">
    <property type="protein sequence ID" value="HHQ50712.1"/>
    <property type="molecule type" value="Genomic_DNA"/>
</dbReference>
<accession>A0A7J3Z7Q3</accession>
<comment type="caution">
    <text evidence="1">The sequence shown here is derived from an EMBL/GenBank/DDBJ whole genome shotgun (WGS) entry which is preliminary data.</text>
</comment>
<sequence length="77" mass="8467">MSFKLICMRGGERVLGVGRNEDSLKKLRSSFNECFDYVVAGPVPLKTLEVLLNALRVFLAKVCVLVNNAGFGLYKGT</sequence>
<name>A0A7J3Z7Q3_9CREN</name>
<protein>
    <recommendedName>
        <fullName evidence="2">SDR family NAD(P)-dependent oxidoreductase</fullName>
    </recommendedName>
</protein>
<dbReference type="AlphaFoldDB" id="A0A7J3Z7Q3"/>
<reference evidence="1" key="1">
    <citation type="journal article" date="2020" name="mSystems">
        <title>Genome- and Community-Level Interaction Insights into Carbon Utilization and Element Cycling Functions of Hydrothermarchaeota in Hydrothermal Sediment.</title>
        <authorList>
            <person name="Zhou Z."/>
            <person name="Liu Y."/>
            <person name="Xu W."/>
            <person name="Pan J."/>
            <person name="Luo Z.H."/>
            <person name="Li M."/>
        </authorList>
    </citation>
    <scope>NUCLEOTIDE SEQUENCE [LARGE SCALE GENOMIC DNA]</scope>
    <source>
        <strain evidence="1">SpSt-1105</strain>
    </source>
</reference>
<evidence type="ECO:0000313" key="1">
    <source>
        <dbReference type="EMBL" id="HHQ50712.1"/>
    </source>
</evidence>
<gene>
    <name evidence="1" type="ORF">ENM66_05115</name>
</gene>
<proteinExistence type="predicted"/>